<dbReference type="STRING" id="1423731.FC81_GL001872"/>
<evidence type="ECO:0000313" key="12">
    <source>
        <dbReference type="EMBL" id="KRL03615.1"/>
    </source>
</evidence>
<keyword evidence="13" id="KW-1185">Reference proteome</keyword>
<dbReference type="PROSITE" id="PS50929">
    <property type="entry name" value="ABC_TM1F"/>
    <property type="match status" value="1"/>
</dbReference>
<proteinExistence type="predicted"/>
<dbReference type="RefSeq" id="WP_057741857.1">
    <property type="nucleotide sequence ID" value="NZ_AZEF01000002.1"/>
</dbReference>
<dbReference type="GO" id="GO:0016887">
    <property type="term" value="F:ATP hydrolysis activity"/>
    <property type="evidence" value="ECO:0007669"/>
    <property type="project" value="InterPro"/>
</dbReference>
<feature type="transmembrane region" description="Helical" evidence="9">
    <location>
        <begin position="231"/>
        <end position="257"/>
    </location>
</feature>
<dbReference type="OrthoDB" id="9770415at2"/>
<dbReference type="GO" id="GO:0005524">
    <property type="term" value="F:ATP binding"/>
    <property type="evidence" value="ECO:0007669"/>
    <property type="project" value="UniProtKB-KW"/>
</dbReference>
<evidence type="ECO:0000256" key="6">
    <source>
        <dbReference type="ARBA" id="ARBA00022840"/>
    </source>
</evidence>
<dbReference type="AlphaFoldDB" id="A0A0R1M664"/>
<dbReference type="Proteomes" id="UP000051621">
    <property type="component" value="Unassembled WGS sequence"/>
</dbReference>
<evidence type="ECO:0000256" key="8">
    <source>
        <dbReference type="ARBA" id="ARBA00023136"/>
    </source>
</evidence>
<dbReference type="SMART" id="SM00382">
    <property type="entry name" value="AAA"/>
    <property type="match status" value="1"/>
</dbReference>
<dbReference type="SUPFAM" id="SSF90123">
    <property type="entry name" value="ABC transporter transmembrane region"/>
    <property type="match status" value="1"/>
</dbReference>
<feature type="domain" description="ABC transmembrane type-1" evidence="11">
    <location>
        <begin position="16"/>
        <end position="297"/>
    </location>
</feature>
<dbReference type="PANTHER" id="PTHR43394">
    <property type="entry name" value="ATP-DEPENDENT PERMEASE MDL1, MITOCHONDRIAL"/>
    <property type="match status" value="1"/>
</dbReference>
<dbReference type="CDD" id="cd18548">
    <property type="entry name" value="ABC_6TM_Tm287_like"/>
    <property type="match status" value="1"/>
</dbReference>
<name>A0A0R1M664_9LACO</name>
<dbReference type="PATRIC" id="fig|1423731.3.peg.1922"/>
<evidence type="ECO:0000256" key="5">
    <source>
        <dbReference type="ARBA" id="ARBA00022741"/>
    </source>
</evidence>
<comment type="caution">
    <text evidence="12">The sequence shown here is derived from an EMBL/GenBank/DDBJ whole genome shotgun (WGS) entry which is preliminary data.</text>
</comment>
<feature type="domain" description="ABC transporter" evidence="10">
    <location>
        <begin position="330"/>
        <end position="565"/>
    </location>
</feature>
<protein>
    <submittedName>
        <fullName evidence="12">Multidrug ABC transporter permease ATP-binding protein</fullName>
    </submittedName>
</protein>
<accession>A0A0R1M664</accession>
<evidence type="ECO:0000256" key="7">
    <source>
        <dbReference type="ARBA" id="ARBA00022989"/>
    </source>
</evidence>
<organism evidence="12 13">
    <name type="scientific">Liquorilactobacillus capillatus DSM 19910</name>
    <dbReference type="NCBI Taxonomy" id="1423731"/>
    <lineage>
        <taxon>Bacteria</taxon>
        <taxon>Bacillati</taxon>
        <taxon>Bacillota</taxon>
        <taxon>Bacilli</taxon>
        <taxon>Lactobacillales</taxon>
        <taxon>Lactobacillaceae</taxon>
        <taxon>Liquorilactobacillus</taxon>
    </lineage>
</organism>
<dbReference type="GO" id="GO:0005886">
    <property type="term" value="C:plasma membrane"/>
    <property type="evidence" value="ECO:0007669"/>
    <property type="project" value="UniProtKB-SubCell"/>
</dbReference>
<keyword evidence="8 9" id="KW-0472">Membrane</keyword>
<feature type="transmembrane region" description="Helical" evidence="9">
    <location>
        <begin position="54"/>
        <end position="75"/>
    </location>
</feature>
<dbReference type="SUPFAM" id="SSF52540">
    <property type="entry name" value="P-loop containing nucleoside triphosphate hydrolases"/>
    <property type="match status" value="1"/>
</dbReference>
<evidence type="ECO:0000259" key="10">
    <source>
        <dbReference type="PROSITE" id="PS50893"/>
    </source>
</evidence>
<dbReference type="Gene3D" id="1.20.1560.10">
    <property type="entry name" value="ABC transporter type 1, transmembrane domain"/>
    <property type="match status" value="1"/>
</dbReference>
<dbReference type="PROSITE" id="PS00211">
    <property type="entry name" value="ABC_TRANSPORTER_1"/>
    <property type="match status" value="1"/>
</dbReference>
<dbReference type="Gene3D" id="3.40.50.300">
    <property type="entry name" value="P-loop containing nucleotide triphosphate hydrolases"/>
    <property type="match status" value="1"/>
</dbReference>
<dbReference type="Pfam" id="PF00664">
    <property type="entry name" value="ABC_membrane"/>
    <property type="match status" value="1"/>
</dbReference>
<dbReference type="InterPro" id="IPR036640">
    <property type="entry name" value="ABC1_TM_sf"/>
</dbReference>
<evidence type="ECO:0000256" key="4">
    <source>
        <dbReference type="ARBA" id="ARBA00022692"/>
    </source>
</evidence>
<evidence type="ECO:0000256" key="1">
    <source>
        <dbReference type="ARBA" id="ARBA00004651"/>
    </source>
</evidence>
<dbReference type="FunFam" id="3.40.50.300:FF:000221">
    <property type="entry name" value="Multidrug ABC transporter ATP-binding protein"/>
    <property type="match status" value="1"/>
</dbReference>
<dbReference type="InterPro" id="IPR039421">
    <property type="entry name" value="Type_1_exporter"/>
</dbReference>
<feature type="transmembrane region" description="Helical" evidence="9">
    <location>
        <begin position="277"/>
        <end position="296"/>
    </location>
</feature>
<dbReference type="GO" id="GO:0090374">
    <property type="term" value="P:oligopeptide export from mitochondrion"/>
    <property type="evidence" value="ECO:0007669"/>
    <property type="project" value="TreeGrafter"/>
</dbReference>
<evidence type="ECO:0000313" key="13">
    <source>
        <dbReference type="Proteomes" id="UP000051621"/>
    </source>
</evidence>
<evidence type="ECO:0000256" key="2">
    <source>
        <dbReference type="ARBA" id="ARBA00022448"/>
    </source>
</evidence>
<comment type="subcellular location">
    <subcellularLocation>
        <location evidence="1">Cell membrane</location>
        <topology evidence="1">Multi-pass membrane protein</topology>
    </subcellularLocation>
</comment>
<dbReference type="InterPro" id="IPR003593">
    <property type="entry name" value="AAA+_ATPase"/>
</dbReference>
<dbReference type="Pfam" id="PF00005">
    <property type="entry name" value="ABC_tran"/>
    <property type="match status" value="1"/>
</dbReference>
<dbReference type="InterPro" id="IPR027417">
    <property type="entry name" value="P-loop_NTPase"/>
</dbReference>
<keyword evidence="5" id="KW-0547">Nucleotide-binding</keyword>
<keyword evidence="3" id="KW-1003">Cell membrane</keyword>
<dbReference type="InterPro" id="IPR011527">
    <property type="entry name" value="ABC1_TM_dom"/>
</dbReference>
<gene>
    <name evidence="12" type="ORF">FC81_GL001872</name>
</gene>
<feature type="transmembrane region" description="Helical" evidence="9">
    <location>
        <begin position="12"/>
        <end position="31"/>
    </location>
</feature>
<evidence type="ECO:0000259" key="11">
    <source>
        <dbReference type="PROSITE" id="PS50929"/>
    </source>
</evidence>
<dbReference type="GO" id="GO:0015421">
    <property type="term" value="F:ABC-type oligopeptide transporter activity"/>
    <property type="evidence" value="ECO:0007669"/>
    <property type="project" value="TreeGrafter"/>
</dbReference>
<keyword evidence="7 9" id="KW-1133">Transmembrane helix</keyword>
<dbReference type="PANTHER" id="PTHR43394:SF1">
    <property type="entry name" value="ATP-BINDING CASSETTE SUB-FAMILY B MEMBER 10, MITOCHONDRIAL"/>
    <property type="match status" value="1"/>
</dbReference>
<keyword evidence="2" id="KW-0813">Transport</keyword>
<evidence type="ECO:0000256" key="3">
    <source>
        <dbReference type="ARBA" id="ARBA00022475"/>
    </source>
</evidence>
<keyword evidence="4 9" id="KW-0812">Transmembrane</keyword>
<feature type="transmembrane region" description="Helical" evidence="9">
    <location>
        <begin position="154"/>
        <end position="173"/>
    </location>
</feature>
<dbReference type="InterPro" id="IPR003439">
    <property type="entry name" value="ABC_transporter-like_ATP-bd"/>
</dbReference>
<evidence type="ECO:0000256" key="9">
    <source>
        <dbReference type="SAM" id="Phobius"/>
    </source>
</evidence>
<dbReference type="EMBL" id="AZEF01000002">
    <property type="protein sequence ID" value="KRL03615.1"/>
    <property type="molecule type" value="Genomic_DNA"/>
</dbReference>
<dbReference type="InterPro" id="IPR017871">
    <property type="entry name" value="ABC_transporter-like_CS"/>
</dbReference>
<reference evidence="12 13" key="1">
    <citation type="journal article" date="2015" name="Genome Announc.">
        <title>Expanding the biotechnology potential of lactobacilli through comparative genomics of 213 strains and associated genera.</title>
        <authorList>
            <person name="Sun Z."/>
            <person name="Harris H.M."/>
            <person name="McCann A."/>
            <person name="Guo C."/>
            <person name="Argimon S."/>
            <person name="Zhang W."/>
            <person name="Yang X."/>
            <person name="Jeffery I.B."/>
            <person name="Cooney J.C."/>
            <person name="Kagawa T.F."/>
            <person name="Liu W."/>
            <person name="Song Y."/>
            <person name="Salvetti E."/>
            <person name="Wrobel A."/>
            <person name="Rasinkangas P."/>
            <person name="Parkhill J."/>
            <person name="Rea M.C."/>
            <person name="O'Sullivan O."/>
            <person name="Ritari J."/>
            <person name="Douillard F.P."/>
            <person name="Paul Ross R."/>
            <person name="Yang R."/>
            <person name="Briner A.E."/>
            <person name="Felis G.E."/>
            <person name="de Vos W.M."/>
            <person name="Barrangou R."/>
            <person name="Klaenhammer T.R."/>
            <person name="Caufield P.W."/>
            <person name="Cui Y."/>
            <person name="Zhang H."/>
            <person name="O'Toole P.W."/>
        </authorList>
    </citation>
    <scope>NUCLEOTIDE SEQUENCE [LARGE SCALE GENOMIC DNA]</scope>
    <source>
        <strain evidence="12 13">DSM 19910</strain>
    </source>
</reference>
<sequence>MKILKPYFKNNYRSIIGAISAVIILALSSLWQPKLLQNIMKAIIADNTTAVQNYGIQLILLAVVGILAGIASTYFSAKIAQSVTTDLRAAVYSKIQTFSFGNIEKFSFGSLTVRLINDINQVLNLLMTIFMQLFRIPILFIGAFVLGIMTIPRLWWIEVLMIVLIVSLSSLVFSKMGRFFARFQRWMDNLNTIAQESMQGIRVVKSFNQEENEINKFTVSSNNIKGLQLSIGYLFSLMIPAFTLISNLMILVALYFVGIGITDHPNDLAAIASFTSYLMQLMFAIIIGAMTMMMSSRGLISLGRIKEVLETKPDVIYHKDGPEEKLAGSVVFQDVSFSYPNSATESLSNISFSVKPGETVGIVGATGSGKTTMAQLIPRLYDPTAGTIYVGGKMLKEVNEASLRKTVSYVLQKAILFSGTIAENLRQGKSDAIEEDLRWAAEVSQAAEFIDNYEDGFEHKVEERSANLSGGQKQRLSIARGLIGKPQILILDDSTSALDAKSEKKVQEALERDLKETTVFIIAEKIASVIQADKILVLDKGKLVAAGKHKELLQISPIYKEIYDAQVSKEWGE</sequence>
<keyword evidence="6 12" id="KW-0067">ATP-binding</keyword>
<feature type="transmembrane region" description="Helical" evidence="9">
    <location>
        <begin position="122"/>
        <end position="148"/>
    </location>
</feature>
<dbReference type="PROSITE" id="PS50893">
    <property type="entry name" value="ABC_TRANSPORTER_2"/>
    <property type="match status" value="1"/>
</dbReference>